<dbReference type="PANTHER" id="PTHR41286:SF1">
    <property type="entry name" value="HNH NUCLEASE YAJD-RELATED"/>
    <property type="match status" value="1"/>
</dbReference>
<dbReference type="eggNOG" id="COG1403">
    <property type="taxonomic scope" value="Bacteria"/>
</dbReference>
<dbReference type="STRING" id="272943.RSP_0212"/>
<keyword evidence="7" id="KW-1185">Reference proteome</keyword>
<dbReference type="InterPro" id="IPR003615">
    <property type="entry name" value="HNH_nuc"/>
</dbReference>
<organism evidence="6 7">
    <name type="scientific">Cereibacter sphaeroides (strain ATCC 17023 / DSM 158 / JCM 6121 / CCUG 31486 / LMG 2827 / NBRC 12203 / NCIMB 8253 / ATH 2.4.1.)</name>
    <name type="common">Rhodobacter sphaeroides</name>
    <dbReference type="NCBI Taxonomy" id="272943"/>
    <lineage>
        <taxon>Bacteria</taxon>
        <taxon>Pseudomonadati</taxon>
        <taxon>Pseudomonadota</taxon>
        <taxon>Alphaproteobacteria</taxon>
        <taxon>Rhodobacterales</taxon>
        <taxon>Paracoccaceae</taxon>
        <taxon>Cereibacter</taxon>
    </lineage>
</organism>
<dbReference type="GO" id="GO:0016787">
    <property type="term" value="F:hydrolase activity"/>
    <property type="evidence" value="ECO:0007669"/>
    <property type="project" value="UniProtKB-KW"/>
</dbReference>
<evidence type="ECO:0000256" key="3">
    <source>
        <dbReference type="ARBA" id="ARBA00038412"/>
    </source>
</evidence>
<evidence type="ECO:0000259" key="5">
    <source>
        <dbReference type="SMART" id="SM00507"/>
    </source>
</evidence>
<protein>
    <recommendedName>
        <fullName evidence="4">Putative HNH nuclease YajD</fullName>
    </recommendedName>
</protein>
<dbReference type="AlphaFoldDB" id="Q3J1F2"/>
<dbReference type="Proteomes" id="UP000002703">
    <property type="component" value="Chromosome 1"/>
</dbReference>
<evidence type="ECO:0000256" key="4">
    <source>
        <dbReference type="ARBA" id="ARBA00040194"/>
    </source>
</evidence>
<keyword evidence="2" id="KW-0378">Hydrolase</keyword>
<name>Q3J1F2_CERS4</name>
<gene>
    <name evidence="6" type="ORF">RSP_0212</name>
</gene>
<evidence type="ECO:0000256" key="2">
    <source>
        <dbReference type="ARBA" id="ARBA00022801"/>
    </source>
</evidence>
<evidence type="ECO:0000256" key="1">
    <source>
        <dbReference type="ARBA" id="ARBA00022722"/>
    </source>
</evidence>
<dbReference type="GO" id="GO:0003676">
    <property type="term" value="F:nucleic acid binding"/>
    <property type="evidence" value="ECO:0007669"/>
    <property type="project" value="InterPro"/>
</dbReference>
<dbReference type="InterPro" id="IPR002711">
    <property type="entry name" value="HNH"/>
</dbReference>
<dbReference type="DNASU" id="3719369"/>
<evidence type="ECO:0000313" key="7">
    <source>
        <dbReference type="Proteomes" id="UP000002703"/>
    </source>
</evidence>
<proteinExistence type="inferred from homology"/>
<sequence length="113" mass="13064">MALDRFSRFSRPVLRTRRWKVLRHQILERDGWACTECGKRGRLEVHHKKPVRTAPELSFDPSNLTSLCPACHTRHTRRECGIPDPDPARVAWRQAVSDLEAPTEQKEIPCSLP</sequence>
<dbReference type="KEGG" id="rsp:RSP_0212"/>
<dbReference type="GO" id="GO:0008270">
    <property type="term" value="F:zinc ion binding"/>
    <property type="evidence" value="ECO:0007669"/>
    <property type="project" value="InterPro"/>
</dbReference>
<feature type="domain" description="HNH nuclease" evidence="5">
    <location>
        <begin position="21"/>
        <end position="73"/>
    </location>
</feature>
<dbReference type="GO" id="GO:0004519">
    <property type="term" value="F:endonuclease activity"/>
    <property type="evidence" value="ECO:0007669"/>
    <property type="project" value="InterPro"/>
</dbReference>
<dbReference type="CDD" id="cd00085">
    <property type="entry name" value="HNHc"/>
    <property type="match status" value="1"/>
</dbReference>
<dbReference type="OrthoDB" id="5292295at2"/>
<comment type="similarity">
    <text evidence="3">Belongs to the HNH nuclease family.</text>
</comment>
<dbReference type="GeneID" id="3719369"/>
<dbReference type="GO" id="GO:0005829">
    <property type="term" value="C:cytosol"/>
    <property type="evidence" value="ECO:0007669"/>
    <property type="project" value="TreeGrafter"/>
</dbReference>
<keyword evidence="1" id="KW-0540">Nuclease</keyword>
<dbReference type="Gene3D" id="1.10.30.50">
    <property type="match status" value="1"/>
</dbReference>
<dbReference type="EMBL" id="CP000143">
    <property type="protein sequence ID" value="ABA79382.1"/>
    <property type="molecule type" value="Genomic_DNA"/>
</dbReference>
<dbReference type="PANTHER" id="PTHR41286">
    <property type="entry name" value="HNH NUCLEASE YAJD-RELATED"/>
    <property type="match status" value="1"/>
</dbReference>
<dbReference type="RefSeq" id="WP_011338069.1">
    <property type="nucleotide sequence ID" value="NC_007493.2"/>
</dbReference>
<dbReference type="EnsemblBacteria" id="ABA79382">
    <property type="protein sequence ID" value="ABA79382"/>
    <property type="gene ID" value="RSP_0212"/>
</dbReference>
<dbReference type="SMART" id="SM00507">
    <property type="entry name" value="HNHc"/>
    <property type="match status" value="1"/>
</dbReference>
<accession>Q3J1F2</accession>
<evidence type="ECO:0000313" key="6">
    <source>
        <dbReference type="EMBL" id="ABA79382.1"/>
    </source>
</evidence>
<dbReference type="SMR" id="Q3J1F2"/>
<dbReference type="Pfam" id="PF01844">
    <property type="entry name" value="HNH"/>
    <property type="match status" value="1"/>
</dbReference>
<reference evidence="7" key="1">
    <citation type="submission" date="2005-09" db="EMBL/GenBank/DDBJ databases">
        <title>Complete sequence of chromosome 1 of Rhodobacter sphaeroides 2.4.1.</title>
        <authorList>
            <person name="Copeland A."/>
            <person name="Lucas S."/>
            <person name="Lapidus A."/>
            <person name="Barry K."/>
            <person name="Detter J.C."/>
            <person name="Glavina T."/>
            <person name="Hammon N."/>
            <person name="Israni S."/>
            <person name="Pitluck S."/>
            <person name="Richardson P."/>
            <person name="Mackenzie C."/>
            <person name="Choudhary M."/>
            <person name="Larimer F."/>
            <person name="Hauser L.J."/>
            <person name="Land M."/>
            <person name="Donohue T.J."/>
            <person name="Kaplan S."/>
        </authorList>
    </citation>
    <scope>NUCLEOTIDE SEQUENCE [LARGE SCALE GENOMIC DNA]</scope>
    <source>
        <strain evidence="7">ATCC 17023 / DSM 158 / JCM 6121 / CCUG 31486 / LMG 2827 / NBRC 12203 / NCIMB 8253 / ATH 2.4.1.</strain>
    </source>
</reference>
<dbReference type="PhylomeDB" id="Q3J1F2"/>